<keyword evidence="1" id="KW-0863">Zinc-finger</keyword>
<feature type="compositionally biased region" description="Polar residues" evidence="2">
    <location>
        <begin position="313"/>
        <end position="322"/>
    </location>
</feature>
<dbReference type="InterPro" id="IPR001878">
    <property type="entry name" value="Znf_CCHC"/>
</dbReference>
<dbReference type="InterPro" id="IPR036875">
    <property type="entry name" value="Znf_CCHC_sf"/>
</dbReference>
<sequence length="397" mass="43009">VLNGTMDLTRLTRKRGVKVPPGFPCSVEDCSLAVGEMVGHGSVKSAARMNNAVVMFMDSVDKANMVVEKEIVVNETFVPVLPLATPATRVTVSNVPPFIRDEMLTRELSRHGMVVSPINKMSSGLKSPLLRHVVSHTRTLYMILNKKNEDLNVVFKLRVDGFDYVVFVNSDSTKCYRCGREGHLSRTCPEKTSTGHSQGGQARQEGTVGVQQLVERGTDGVNEDTGGAQQVGRASDGANEGVSGVQQVRKASDGANEGVSGAQQVGQASDGAISSRWGRRVTEPEEKDGEQRGLSGQEGVREQRDRGGWGSRSGVSLSGGTATNRYSVGRVKLFLKTTKNIKGIKLEDYFPDMEKFGRTAREAASKRGSSRYTQQEVFRLGEIVQKINSGNERAAGD</sequence>
<dbReference type="eggNOG" id="ENOG502SRJQ">
    <property type="taxonomic scope" value="Eukaryota"/>
</dbReference>
<dbReference type="InParanoid" id="G3N7E2"/>
<evidence type="ECO:0000259" key="3">
    <source>
        <dbReference type="PROSITE" id="PS50158"/>
    </source>
</evidence>
<reference evidence="4" key="1">
    <citation type="submission" date="2006-01" db="EMBL/GenBank/DDBJ databases">
        <authorList>
            <person name="Lindblad-Toh K."/>
            <person name="Mauceli E."/>
            <person name="Grabherr M."/>
            <person name="Chang J.L."/>
            <person name="Lander E.S."/>
        </authorList>
    </citation>
    <scope>NUCLEOTIDE SEQUENCE [LARGE SCALE GENOMIC DNA]</scope>
</reference>
<dbReference type="SMART" id="SM00343">
    <property type="entry name" value="ZnF_C2HC"/>
    <property type="match status" value="1"/>
</dbReference>
<feature type="domain" description="CCHC-type" evidence="3">
    <location>
        <begin position="174"/>
        <end position="190"/>
    </location>
</feature>
<dbReference type="OMA" id="HTRTLYM"/>
<keyword evidence="1" id="KW-0862">Zinc</keyword>
<evidence type="ECO:0000256" key="2">
    <source>
        <dbReference type="SAM" id="MobiDB-lite"/>
    </source>
</evidence>
<keyword evidence="1" id="KW-0479">Metal-binding</keyword>
<protein>
    <recommendedName>
        <fullName evidence="3">CCHC-type domain-containing protein</fullName>
    </recommendedName>
</protein>
<dbReference type="GO" id="GO:0003676">
    <property type="term" value="F:nucleic acid binding"/>
    <property type="evidence" value="ECO:0007669"/>
    <property type="project" value="InterPro"/>
</dbReference>
<dbReference type="Gene3D" id="4.10.60.10">
    <property type="entry name" value="Zinc finger, CCHC-type"/>
    <property type="match status" value="1"/>
</dbReference>
<feature type="region of interest" description="Disordered" evidence="2">
    <location>
        <begin position="186"/>
        <end position="322"/>
    </location>
</feature>
<dbReference type="Pfam" id="PF00098">
    <property type="entry name" value="zf-CCHC"/>
    <property type="match status" value="1"/>
</dbReference>
<reference evidence="4" key="2">
    <citation type="submission" date="2024-04" db="UniProtKB">
        <authorList>
            <consortium name="Ensembl"/>
        </authorList>
    </citation>
    <scope>IDENTIFICATION</scope>
</reference>
<dbReference type="PROSITE" id="PS50158">
    <property type="entry name" value="ZF_CCHC"/>
    <property type="match status" value="1"/>
</dbReference>
<feature type="compositionally biased region" description="Polar residues" evidence="2">
    <location>
        <begin position="190"/>
        <end position="201"/>
    </location>
</feature>
<organism evidence="4">
    <name type="scientific">Gasterosteus aculeatus</name>
    <name type="common">Three-spined stickleback</name>
    <dbReference type="NCBI Taxonomy" id="69293"/>
    <lineage>
        <taxon>Eukaryota</taxon>
        <taxon>Metazoa</taxon>
        <taxon>Chordata</taxon>
        <taxon>Craniata</taxon>
        <taxon>Vertebrata</taxon>
        <taxon>Euteleostomi</taxon>
        <taxon>Actinopterygii</taxon>
        <taxon>Neopterygii</taxon>
        <taxon>Teleostei</taxon>
        <taxon>Neoteleostei</taxon>
        <taxon>Acanthomorphata</taxon>
        <taxon>Eupercaria</taxon>
        <taxon>Perciformes</taxon>
        <taxon>Cottioidei</taxon>
        <taxon>Gasterosteales</taxon>
        <taxon>Gasterosteidae</taxon>
        <taxon>Gasterosteus</taxon>
    </lineage>
</organism>
<dbReference type="GO" id="GO:0008270">
    <property type="term" value="F:zinc ion binding"/>
    <property type="evidence" value="ECO:0007669"/>
    <property type="project" value="UniProtKB-KW"/>
</dbReference>
<accession>G3N7E2</accession>
<dbReference type="AlphaFoldDB" id="G3N7E2"/>
<name>G3N7E2_GASAC</name>
<evidence type="ECO:0000256" key="1">
    <source>
        <dbReference type="PROSITE-ProRule" id="PRU00047"/>
    </source>
</evidence>
<dbReference type="SUPFAM" id="SSF57756">
    <property type="entry name" value="Retrovirus zinc finger-like domains"/>
    <property type="match status" value="1"/>
</dbReference>
<proteinExistence type="predicted"/>
<evidence type="ECO:0000313" key="4">
    <source>
        <dbReference type="Ensembl" id="ENSGACP00000001219.1"/>
    </source>
</evidence>
<dbReference type="Ensembl" id="ENSGACT00000001220.1">
    <property type="protein sequence ID" value="ENSGACP00000001219.1"/>
    <property type="gene ID" value="ENSGACG00000000946.1"/>
</dbReference>